<evidence type="ECO:0000259" key="1">
    <source>
        <dbReference type="PROSITE" id="PS50943"/>
    </source>
</evidence>
<dbReference type="Gene3D" id="1.10.260.40">
    <property type="entry name" value="lambda repressor-like DNA-binding domains"/>
    <property type="match status" value="1"/>
</dbReference>
<dbReference type="Proteomes" id="UP000317422">
    <property type="component" value="Unassembled WGS sequence"/>
</dbReference>
<feature type="domain" description="HTH cro/C1-type" evidence="1">
    <location>
        <begin position="17"/>
        <end position="65"/>
    </location>
</feature>
<dbReference type="PROSITE" id="PS50943">
    <property type="entry name" value="HTH_CROC1"/>
    <property type="match status" value="1"/>
</dbReference>
<reference evidence="2 3" key="1">
    <citation type="submission" date="2019-06" db="EMBL/GenBank/DDBJ databases">
        <title>Sequencing the genomes of 1000 actinobacteria strains.</title>
        <authorList>
            <person name="Klenk H.-P."/>
        </authorList>
    </citation>
    <scope>NUCLEOTIDE SEQUENCE [LARGE SCALE GENOMIC DNA]</scope>
    <source>
        <strain evidence="2 3">DSM 45015</strain>
    </source>
</reference>
<comment type="caution">
    <text evidence="2">The sequence shown here is derived from an EMBL/GenBank/DDBJ whole genome shotgun (WGS) entry which is preliminary data.</text>
</comment>
<dbReference type="InterPro" id="IPR010982">
    <property type="entry name" value="Lambda_DNA-bd_dom_sf"/>
</dbReference>
<name>A0A543N7H6_9ACTN</name>
<evidence type="ECO:0000313" key="2">
    <source>
        <dbReference type="EMBL" id="TQN27763.1"/>
    </source>
</evidence>
<dbReference type="SUPFAM" id="SSF47413">
    <property type="entry name" value="lambda repressor-like DNA-binding domains"/>
    <property type="match status" value="1"/>
</dbReference>
<dbReference type="EMBL" id="VFQC01000003">
    <property type="protein sequence ID" value="TQN27763.1"/>
    <property type="molecule type" value="Genomic_DNA"/>
</dbReference>
<dbReference type="Pfam" id="PF19054">
    <property type="entry name" value="DUF5753"/>
    <property type="match status" value="1"/>
</dbReference>
<dbReference type="SMART" id="SM00530">
    <property type="entry name" value="HTH_XRE"/>
    <property type="match status" value="1"/>
</dbReference>
<dbReference type="InterPro" id="IPR001387">
    <property type="entry name" value="Cro/C1-type_HTH"/>
</dbReference>
<dbReference type="InterPro" id="IPR043917">
    <property type="entry name" value="DUF5753"/>
</dbReference>
<dbReference type="AlphaFoldDB" id="A0A543N7H6"/>
<protein>
    <submittedName>
        <fullName evidence="2">Helix-turn-helix protein</fullName>
    </submittedName>
</protein>
<dbReference type="Pfam" id="PF13560">
    <property type="entry name" value="HTH_31"/>
    <property type="match status" value="1"/>
</dbReference>
<evidence type="ECO:0000313" key="3">
    <source>
        <dbReference type="Proteomes" id="UP000317422"/>
    </source>
</evidence>
<keyword evidence="3" id="KW-1185">Reference proteome</keyword>
<dbReference type="GO" id="GO:0003677">
    <property type="term" value="F:DNA binding"/>
    <property type="evidence" value="ECO:0007669"/>
    <property type="project" value="InterPro"/>
</dbReference>
<organism evidence="2 3">
    <name type="scientific">Haloactinospora alba</name>
    <dbReference type="NCBI Taxonomy" id="405555"/>
    <lineage>
        <taxon>Bacteria</taxon>
        <taxon>Bacillati</taxon>
        <taxon>Actinomycetota</taxon>
        <taxon>Actinomycetes</taxon>
        <taxon>Streptosporangiales</taxon>
        <taxon>Nocardiopsidaceae</taxon>
        <taxon>Haloactinospora</taxon>
    </lineage>
</organism>
<gene>
    <name evidence="2" type="ORF">FHX37_4492</name>
</gene>
<sequence length="273" mass="31098">MGRKKISPMWKRYGAEVRKRREGFGWSQGRLGEKVSLSSSSISLVESGSLKPQSDHVHALDAALEANGTLTRMWENFSSQGLFPAGFEKFSDFERNAVELHEYHSVLIPGLLQTSEYARAVYVGTRPWTSEESIERMVKSRIERQQAVFERVDRPIVLEVLDEYVVHRVVGDKAVMKAQFEYLMSLVETRKLRLQIVPRSTRLHPGLSGPFRVYVFQGRPTIASCEYFFDEQIIEDEEQVRQCVSTFDALQGEALSPSESINLVKQVQGDLHG</sequence>
<dbReference type="OrthoDB" id="3419856at2"/>
<proteinExistence type="predicted"/>
<accession>A0A543N7H6</accession>